<keyword evidence="12" id="KW-0009">Actin-binding</keyword>
<keyword evidence="8" id="KW-0677">Repeat</keyword>
<dbReference type="Pfam" id="PF01044">
    <property type="entry name" value="Vinculin"/>
    <property type="match status" value="1"/>
</dbReference>
<evidence type="ECO:0000313" key="16">
    <source>
        <dbReference type="Proteomes" id="UP000008744"/>
    </source>
</evidence>
<dbReference type="GO" id="GO:0051015">
    <property type="term" value="F:actin filament binding"/>
    <property type="evidence" value="ECO:0007669"/>
    <property type="project" value="InterPro"/>
</dbReference>
<evidence type="ECO:0000256" key="12">
    <source>
        <dbReference type="ARBA" id="ARBA00023203"/>
    </source>
</evidence>
<dbReference type="eggNOG" id="KOG3681">
    <property type="taxonomic scope" value="Eukaryota"/>
</dbReference>
<evidence type="ECO:0000256" key="4">
    <source>
        <dbReference type="ARBA" id="ARBA00008376"/>
    </source>
</evidence>
<dbReference type="Gene3D" id="1.20.120.230">
    <property type="entry name" value="Alpha-catenin/vinculin-like"/>
    <property type="match status" value="1"/>
</dbReference>
<dbReference type="GO" id="GO:0007155">
    <property type="term" value="P:cell adhesion"/>
    <property type="evidence" value="ECO:0007669"/>
    <property type="project" value="UniProtKB-KW"/>
</dbReference>
<protein>
    <recommendedName>
        <fullName evidence="5">Vinculin</fullName>
    </recommendedName>
</protein>
<keyword evidence="11" id="KW-0472">Membrane</keyword>
<dbReference type="OrthoDB" id="29742at2759"/>
<feature type="compositionally biased region" description="Pro residues" evidence="14">
    <location>
        <begin position="41"/>
        <end position="56"/>
    </location>
</feature>
<evidence type="ECO:0000256" key="9">
    <source>
        <dbReference type="ARBA" id="ARBA00022889"/>
    </source>
</evidence>
<dbReference type="InterPro" id="IPR017997">
    <property type="entry name" value="Vinculin"/>
</dbReference>
<dbReference type="GO" id="GO:0005886">
    <property type="term" value="C:plasma membrane"/>
    <property type="evidence" value="ECO:0007669"/>
    <property type="project" value="UniProtKB-SubCell"/>
</dbReference>
<dbReference type="STRING" id="7234.B4H371"/>
<comment type="subcellular location">
    <subcellularLocation>
        <location evidence="3">Cell junction</location>
        <location evidence="3">Adherens junction</location>
    </subcellularLocation>
    <subcellularLocation>
        <location evidence="2">Cell membrane</location>
        <topology evidence="2">Peripheral membrane protein</topology>
        <orientation evidence="2">Cytoplasmic side</orientation>
    </subcellularLocation>
    <subcellularLocation>
        <location evidence="1">Cytoplasm</location>
        <location evidence="1">Cytoskeleton</location>
    </subcellularLocation>
</comment>
<gene>
    <name evidence="15" type="primary">Dper\GL13395</name>
    <name evidence="15" type="ORF">Dper_GL13395</name>
</gene>
<evidence type="ECO:0000256" key="6">
    <source>
        <dbReference type="ARBA" id="ARBA00022475"/>
    </source>
</evidence>
<sequence length="277" mass="30541">MVGDAKLVATNIADPAAAAAWKTSFQRLLGDVREVRDAIAPPQPPPLPTSLPPPIPELSALHLSNAERAPPRPPLPREGLAPVRPPPPETDDEDEGVFRTMPHANQPILIAARGLHQEVRQWSSKDNEIIAAAKRMAILMARLSELVLSDSRGSKRELIATAKKIAEASEDVTRLAKELARQCTDRRIRTNLLQVCERIPTIGTQLKILSTVKATMLGAQGSDEDREATEMLVGNAQNLMQSVKETVRAAEGASIKIRSDQTSNRLQWVRRQPWYQY</sequence>
<dbReference type="SUPFAM" id="SSF47220">
    <property type="entry name" value="alpha-catenin/vinculin-like"/>
    <property type="match status" value="2"/>
</dbReference>
<accession>B4H371</accession>
<feature type="region of interest" description="Disordered" evidence="14">
    <location>
        <begin position="66"/>
        <end position="96"/>
    </location>
</feature>
<proteinExistence type="inferred from homology"/>
<dbReference type="GO" id="GO:0005856">
    <property type="term" value="C:cytoskeleton"/>
    <property type="evidence" value="ECO:0007669"/>
    <property type="project" value="UniProtKB-SubCell"/>
</dbReference>
<dbReference type="PANTHER" id="PTHR46180">
    <property type="entry name" value="VINCULIN"/>
    <property type="match status" value="1"/>
</dbReference>
<keyword evidence="9" id="KW-0130">Cell adhesion</keyword>
<evidence type="ECO:0000256" key="13">
    <source>
        <dbReference type="ARBA" id="ARBA00023212"/>
    </source>
</evidence>
<dbReference type="GO" id="GO:0005912">
    <property type="term" value="C:adherens junction"/>
    <property type="evidence" value="ECO:0007669"/>
    <property type="project" value="UniProtKB-SubCell"/>
</dbReference>
<keyword evidence="13" id="KW-0206">Cytoskeleton</keyword>
<feature type="region of interest" description="Disordered" evidence="14">
    <location>
        <begin position="38"/>
        <end position="57"/>
    </location>
</feature>
<dbReference type="InterPro" id="IPR036723">
    <property type="entry name" value="Alpha-catenin/vinculin-like_sf"/>
</dbReference>
<name>B4H371_DROPE</name>
<evidence type="ECO:0000256" key="5">
    <source>
        <dbReference type="ARBA" id="ARBA00014125"/>
    </source>
</evidence>
<evidence type="ECO:0000256" key="7">
    <source>
        <dbReference type="ARBA" id="ARBA00022490"/>
    </source>
</evidence>
<organism evidence="16">
    <name type="scientific">Drosophila persimilis</name>
    <name type="common">Fruit fly</name>
    <dbReference type="NCBI Taxonomy" id="7234"/>
    <lineage>
        <taxon>Eukaryota</taxon>
        <taxon>Metazoa</taxon>
        <taxon>Ecdysozoa</taxon>
        <taxon>Arthropoda</taxon>
        <taxon>Hexapoda</taxon>
        <taxon>Insecta</taxon>
        <taxon>Pterygota</taxon>
        <taxon>Neoptera</taxon>
        <taxon>Endopterygota</taxon>
        <taxon>Diptera</taxon>
        <taxon>Brachycera</taxon>
        <taxon>Muscomorpha</taxon>
        <taxon>Ephydroidea</taxon>
        <taxon>Drosophilidae</taxon>
        <taxon>Drosophila</taxon>
        <taxon>Sophophora</taxon>
    </lineage>
</organism>
<dbReference type="KEGG" id="dpe:6600166"/>
<evidence type="ECO:0000256" key="14">
    <source>
        <dbReference type="SAM" id="MobiDB-lite"/>
    </source>
</evidence>
<dbReference type="OMA" id="VWCEIGT"/>
<keyword evidence="16" id="KW-1185">Reference proteome</keyword>
<keyword evidence="7" id="KW-0963">Cytoplasm</keyword>
<keyword evidence="10" id="KW-0965">Cell junction</keyword>
<dbReference type="Proteomes" id="UP000008744">
    <property type="component" value="Unassembled WGS sequence"/>
</dbReference>
<dbReference type="EMBL" id="CH479205">
    <property type="protein sequence ID" value="EDW30764.1"/>
    <property type="molecule type" value="Genomic_DNA"/>
</dbReference>
<dbReference type="AlphaFoldDB" id="B4H371"/>
<reference evidence="15 16" key="1">
    <citation type="journal article" date="2007" name="Nature">
        <title>Evolution of genes and genomes on the Drosophila phylogeny.</title>
        <authorList>
            <consortium name="Drosophila 12 Genomes Consortium"/>
            <person name="Clark A.G."/>
            <person name="Eisen M.B."/>
            <person name="Smith D.R."/>
            <person name="Bergman C.M."/>
            <person name="Oliver B."/>
            <person name="Markow T.A."/>
            <person name="Kaufman T.C."/>
            <person name="Kellis M."/>
            <person name="Gelbart W."/>
            <person name="Iyer V.N."/>
            <person name="Pollard D.A."/>
            <person name="Sackton T.B."/>
            <person name="Larracuente A.M."/>
            <person name="Singh N.D."/>
            <person name="Abad J.P."/>
            <person name="Abt D.N."/>
            <person name="Adryan B."/>
            <person name="Aguade M."/>
            <person name="Akashi H."/>
            <person name="Anderson W.W."/>
            <person name="Aquadro C.F."/>
            <person name="Ardell D.H."/>
            <person name="Arguello R."/>
            <person name="Artieri C.G."/>
            <person name="Barbash D.A."/>
            <person name="Barker D."/>
            <person name="Barsanti P."/>
            <person name="Batterham P."/>
            <person name="Batzoglou S."/>
            <person name="Begun D."/>
            <person name="Bhutkar A."/>
            <person name="Blanco E."/>
            <person name="Bosak S.A."/>
            <person name="Bradley R.K."/>
            <person name="Brand A.D."/>
            <person name="Brent M.R."/>
            <person name="Brooks A.N."/>
            <person name="Brown R.H."/>
            <person name="Butlin R.K."/>
            <person name="Caggese C."/>
            <person name="Calvi B.R."/>
            <person name="Bernardo de Carvalho A."/>
            <person name="Caspi A."/>
            <person name="Castrezana S."/>
            <person name="Celniker S.E."/>
            <person name="Chang J.L."/>
            <person name="Chapple C."/>
            <person name="Chatterji S."/>
            <person name="Chinwalla A."/>
            <person name="Civetta A."/>
            <person name="Clifton S.W."/>
            <person name="Comeron J.M."/>
            <person name="Costello J.C."/>
            <person name="Coyne J.A."/>
            <person name="Daub J."/>
            <person name="David R.G."/>
            <person name="Delcher A.L."/>
            <person name="Delehaunty K."/>
            <person name="Do C.B."/>
            <person name="Ebling H."/>
            <person name="Edwards K."/>
            <person name="Eickbush T."/>
            <person name="Evans J.D."/>
            <person name="Filipski A."/>
            <person name="Findeiss S."/>
            <person name="Freyhult E."/>
            <person name="Fulton L."/>
            <person name="Fulton R."/>
            <person name="Garcia A.C."/>
            <person name="Gardiner A."/>
            <person name="Garfield D.A."/>
            <person name="Garvin B.E."/>
            <person name="Gibson G."/>
            <person name="Gilbert D."/>
            <person name="Gnerre S."/>
            <person name="Godfrey J."/>
            <person name="Good R."/>
            <person name="Gotea V."/>
            <person name="Gravely B."/>
            <person name="Greenberg A.J."/>
            <person name="Griffiths-Jones S."/>
            <person name="Gross S."/>
            <person name="Guigo R."/>
            <person name="Gustafson E.A."/>
            <person name="Haerty W."/>
            <person name="Hahn M.W."/>
            <person name="Halligan D.L."/>
            <person name="Halpern A.L."/>
            <person name="Halter G.M."/>
            <person name="Han M.V."/>
            <person name="Heger A."/>
            <person name="Hillier L."/>
            <person name="Hinrichs A.S."/>
            <person name="Holmes I."/>
            <person name="Hoskins R.A."/>
            <person name="Hubisz M.J."/>
            <person name="Hultmark D."/>
            <person name="Huntley M.A."/>
            <person name="Jaffe D.B."/>
            <person name="Jagadeeshan S."/>
            <person name="Jeck W.R."/>
            <person name="Johnson J."/>
            <person name="Jones C.D."/>
            <person name="Jordan W.C."/>
            <person name="Karpen G.H."/>
            <person name="Kataoka E."/>
            <person name="Keightley P.D."/>
            <person name="Kheradpour P."/>
            <person name="Kirkness E.F."/>
            <person name="Koerich L.B."/>
            <person name="Kristiansen K."/>
            <person name="Kudrna D."/>
            <person name="Kulathinal R.J."/>
            <person name="Kumar S."/>
            <person name="Kwok R."/>
            <person name="Lander E."/>
            <person name="Langley C.H."/>
            <person name="Lapoint R."/>
            <person name="Lazzaro B.P."/>
            <person name="Lee S.J."/>
            <person name="Levesque L."/>
            <person name="Li R."/>
            <person name="Lin C.F."/>
            <person name="Lin M.F."/>
            <person name="Lindblad-Toh K."/>
            <person name="Llopart A."/>
            <person name="Long M."/>
            <person name="Low L."/>
            <person name="Lozovsky E."/>
            <person name="Lu J."/>
            <person name="Luo M."/>
            <person name="Machado C.A."/>
            <person name="Makalowski W."/>
            <person name="Marzo M."/>
            <person name="Matsuda M."/>
            <person name="Matzkin L."/>
            <person name="McAllister B."/>
            <person name="McBride C.S."/>
            <person name="McKernan B."/>
            <person name="McKernan K."/>
            <person name="Mendez-Lago M."/>
            <person name="Minx P."/>
            <person name="Mollenhauer M.U."/>
            <person name="Montooth K."/>
            <person name="Mount S.M."/>
            <person name="Mu X."/>
            <person name="Myers E."/>
            <person name="Negre B."/>
            <person name="Newfeld S."/>
            <person name="Nielsen R."/>
            <person name="Noor M.A."/>
            <person name="O'Grady P."/>
            <person name="Pachter L."/>
            <person name="Papaceit M."/>
            <person name="Parisi M.J."/>
            <person name="Parisi M."/>
            <person name="Parts L."/>
            <person name="Pedersen J.S."/>
            <person name="Pesole G."/>
            <person name="Phillippy A.M."/>
            <person name="Ponting C.P."/>
            <person name="Pop M."/>
            <person name="Porcelli D."/>
            <person name="Powell J.R."/>
            <person name="Prohaska S."/>
            <person name="Pruitt K."/>
            <person name="Puig M."/>
            <person name="Quesneville H."/>
            <person name="Ram K.R."/>
            <person name="Rand D."/>
            <person name="Rasmussen M.D."/>
            <person name="Reed L.K."/>
            <person name="Reenan R."/>
            <person name="Reily A."/>
            <person name="Remington K.A."/>
            <person name="Rieger T.T."/>
            <person name="Ritchie M.G."/>
            <person name="Robin C."/>
            <person name="Rogers Y.H."/>
            <person name="Rohde C."/>
            <person name="Rozas J."/>
            <person name="Rubenfield M.J."/>
            <person name="Ruiz A."/>
            <person name="Russo S."/>
            <person name="Salzberg S.L."/>
            <person name="Sanchez-Gracia A."/>
            <person name="Saranga D.J."/>
            <person name="Sato H."/>
            <person name="Schaeffer S.W."/>
            <person name="Schatz M.C."/>
            <person name="Schlenke T."/>
            <person name="Schwartz R."/>
            <person name="Segarra C."/>
            <person name="Singh R.S."/>
            <person name="Sirot L."/>
            <person name="Sirota M."/>
            <person name="Sisneros N.B."/>
            <person name="Smith C.D."/>
            <person name="Smith T.F."/>
            <person name="Spieth J."/>
            <person name="Stage D.E."/>
            <person name="Stark A."/>
            <person name="Stephan W."/>
            <person name="Strausberg R.L."/>
            <person name="Strempel S."/>
            <person name="Sturgill D."/>
            <person name="Sutton G."/>
            <person name="Sutton G.G."/>
            <person name="Tao W."/>
            <person name="Teichmann S."/>
            <person name="Tobari Y.N."/>
            <person name="Tomimura Y."/>
            <person name="Tsolas J.M."/>
            <person name="Valente V.L."/>
            <person name="Venter E."/>
            <person name="Venter J.C."/>
            <person name="Vicario S."/>
            <person name="Vieira F.G."/>
            <person name="Vilella A.J."/>
            <person name="Villasante A."/>
            <person name="Walenz B."/>
            <person name="Wang J."/>
            <person name="Wasserman M."/>
            <person name="Watts T."/>
            <person name="Wilson D."/>
            <person name="Wilson R.K."/>
            <person name="Wing R.A."/>
            <person name="Wolfner M.F."/>
            <person name="Wong A."/>
            <person name="Wong G.K."/>
            <person name="Wu C.I."/>
            <person name="Wu G."/>
            <person name="Yamamoto D."/>
            <person name="Yang H.P."/>
            <person name="Yang S.P."/>
            <person name="Yorke J.A."/>
            <person name="Yoshida K."/>
            <person name="Zdobnov E."/>
            <person name="Zhang P."/>
            <person name="Zhang Y."/>
            <person name="Zimin A.V."/>
            <person name="Baldwin J."/>
            <person name="Abdouelleil A."/>
            <person name="Abdulkadir J."/>
            <person name="Abebe A."/>
            <person name="Abera B."/>
            <person name="Abreu J."/>
            <person name="Acer S.C."/>
            <person name="Aftuck L."/>
            <person name="Alexander A."/>
            <person name="An P."/>
            <person name="Anderson E."/>
            <person name="Anderson S."/>
            <person name="Arachi H."/>
            <person name="Azer M."/>
            <person name="Bachantsang P."/>
            <person name="Barry A."/>
            <person name="Bayul T."/>
            <person name="Berlin A."/>
            <person name="Bessette D."/>
            <person name="Bloom T."/>
            <person name="Blye J."/>
            <person name="Boguslavskiy L."/>
            <person name="Bonnet C."/>
            <person name="Boukhgalter B."/>
            <person name="Bourzgui I."/>
            <person name="Brown A."/>
            <person name="Cahill P."/>
            <person name="Channer S."/>
            <person name="Cheshatsang Y."/>
            <person name="Chuda L."/>
            <person name="Citroen M."/>
            <person name="Collymore A."/>
            <person name="Cooke P."/>
            <person name="Costello M."/>
            <person name="D'Aco K."/>
            <person name="Daza R."/>
            <person name="De Haan G."/>
            <person name="DeGray S."/>
            <person name="DeMaso C."/>
            <person name="Dhargay N."/>
            <person name="Dooley K."/>
            <person name="Dooley E."/>
            <person name="Doricent M."/>
            <person name="Dorje P."/>
            <person name="Dorjee K."/>
            <person name="Dupes A."/>
            <person name="Elong R."/>
            <person name="Falk J."/>
            <person name="Farina A."/>
            <person name="Faro S."/>
            <person name="Ferguson D."/>
            <person name="Fisher S."/>
            <person name="Foley C.D."/>
            <person name="Franke A."/>
            <person name="Friedrich D."/>
            <person name="Gadbois L."/>
            <person name="Gearin G."/>
            <person name="Gearin C.R."/>
            <person name="Giannoukos G."/>
            <person name="Goode T."/>
            <person name="Graham J."/>
            <person name="Grandbois E."/>
            <person name="Grewal S."/>
            <person name="Gyaltsen K."/>
            <person name="Hafez N."/>
            <person name="Hagos B."/>
            <person name="Hall J."/>
            <person name="Henson C."/>
            <person name="Hollinger A."/>
            <person name="Honan T."/>
            <person name="Huard M.D."/>
            <person name="Hughes L."/>
            <person name="Hurhula B."/>
            <person name="Husby M.E."/>
            <person name="Kamat A."/>
            <person name="Kanga B."/>
            <person name="Kashin S."/>
            <person name="Khazanovich D."/>
            <person name="Kisner P."/>
            <person name="Lance K."/>
            <person name="Lara M."/>
            <person name="Lee W."/>
            <person name="Lennon N."/>
            <person name="Letendre F."/>
            <person name="LeVine R."/>
            <person name="Lipovsky A."/>
            <person name="Liu X."/>
            <person name="Liu J."/>
            <person name="Liu S."/>
            <person name="Lokyitsang T."/>
            <person name="Lokyitsang Y."/>
            <person name="Lubonja R."/>
            <person name="Lui A."/>
            <person name="MacDonald P."/>
            <person name="Magnisalis V."/>
            <person name="Maru K."/>
            <person name="Matthews C."/>
            <person name="McCusker W."/>
            <person name="McDonough S."/>
            <person name="Mehta T."/>
            <person name="Meldrim J."/>
            <person name="Meneus L."/>
            <person name="Mihai O."/>
            <person name="Mihalev A."/>
            <person name="Mihova T."/>
            <person name="Mittelman R."/>
            <person name="Mlenga V."/>
            <person name="Montmayeur A."/>
            <person name="Mulrain L."/>
            <person name="Navidi A."/>
            <person name="Naylor J."/>
            <person name="Negash T."/>
            <person name="Nguyen T."/>
            <person name="Nguyen N."/>
            <person name="Nicol R."/>
            <person name="Norbu C."/>
            <person name="Norbu N."/>
            <person name="Novod N."/>
            <person name="O'Neill B."/>
            <person name="Osman S."/>
            <person name="Markiewicz E."/>
            <person name="Oyono O.L."/>
            <person name="Patti C."/>
            <person name="Phunkhang P."/>
            <person name="Pierre F."/>
            <person name="Priest M."/>
            <person name="Raghuraman S."/>
            <person name="Rege F."/>
            <person name="Reyes R."/>
            <person name="Rise C."/>
            <person name="Rogov P."/>
            <person name="Ross K."/>
            <person name="Ryan E."/>
            <person name="Settipalli S."/>
            <person name="Shea T."/>
            <person name="Sherpa N."/>
            <person name="Shi L."/>
            <person name="Shih D."/>
            <person name="Sparrow T."/>
            <person name="Spaulding J."/>
            <person name="Stalker J."/>
            <person name="Stange-Thomann N."/>
            <person name="Stavropoulos S."/>
            <person name="Stone C."/>
            <person name="Strader C."/>
            <person name="Tesfaye S."/>
            <person name="Thomson T."/>
            <person name="Thoulutsang Y."/>
            <person name="Thoulutsang D."/>
            <person name="Topham K."/>
            <person name="Topping I."/>
            <person name="Tsamla T."/>
            <person name="Vassiliev H."/>
            <person name="Vo A."/>
            <person name="Wangchuk T."/>
            <person name="Wangdi T."/>
            <person name="Weiand M."/>
            <person name="Wilkinson J."/>
            <person name="Wilson A."/>
            <person name="Yadav S."/>
            <person name="Young G."/>
            <person name="Yu Q."/>
            <person name="Zembek L."/>
            <person name="Zhong D."/>
            <person name="Zimmer A."/>
            <person name="Zwirko Z."/>
            <person name="Jaffe D.B."/>
            <person name="Alvarez P."/>
            <person name="Brockman W."/>
            <person name="Butler J."/>
            <person name="Chin C."/>
            <person name="Gnerre S."/>
            <person name="Grabherr M."/>
            <person name="Kleber M."/>
            <person name="Mauceli E."/>
            <person name="MacCallum I."/>
        </authorList>
    </citation>
    <scope>NUCLEOTIDE SEQUENCE [LARGE SCALE GENOMIC DNA]</scope>
    <source>
        <strain evidence="16">MSH-3 / Tucson 14011-0111.49</strain>
    </source>
</reference>
<evidence type="ECO:0000256" key="8">
    <source>
        <dbReference type="ARBA" id="ARBA00022737"/>
    </source>
</evidence>
<evidence type="ECO:0000256" key="11">
    <source>
        <dbReference type="ARBA" id="ARBA00023136"/>
    </source>
</evidence>
<dbReference type="HOGENOM" id="CLU_066310_0_0_1"/>
<dbReference type="FunFam" id="1.20.120.230:FF:000010">
    <property type="entry name" value="Vinculin a"/>
    <property type="match status" value="1"/>
</dbReference>
<comment type="similarity">
    <text evidence="4">Belongs to the vinculin/alpha-catenin family.</text>
</comment>
<evidence type="ECO:0000256" key="3">
    <source>
        <dbReference type="ARBA" id="ARBA00004536"/>
    </source>
</evidence>
<dbReference type="PRINTS" id="PR00806">
    <property type="entry name" value="VINCULIN"/>
</dbReference>
<evidence type="ECO:0000313" key="15">
    <source>
        <dbReference type="EMBL" id="EDW30764.1"/>
    </source>
</evidence>
<evidence type="ECO:0000256" key="2">
    <source>
        <dbReference type="ARBA" id="ARBA00004413"/>
    </source>
</evidence>
<keyword evidence="6" id="KW-1003">Cell membrane</keyword>
<evidence type="ECO:0000256" key="1">
    <source>
        <dbReference type="ARBA" id="ARBA00004245"/>
    </source>
</evidence>
<dbReference type="InterPro" id="IPR006077">
    <property type="entry name" value="Vinculin/catenin"/>
</dbReference>
<evidence type="ECO:0000256" key="10">
    <source>
        <dbReference type="ARBA" id="ARBA00022949"/>
    </source>
</evidence>